<dbReference type="InterPro" id="IPR024072">
    <property type="entry name" value="DHFR-like_dom_sf"/>
</dbReference>
<dbReference type="Gene3D" id="3.40.430.10">
    <property type="entry name" value="Dihydrofolate Reductase, subunit A"/>
    <property type="match status" value="1"/>
</dbReference>
<name>A0A239H091_9ACTN</name>
<dbReference type="Proteomes" id="UP000198362">
    <property type="component" value="Unassembled WGS sequence"/>
</dbReference>
<evidence type="ECO:0000313" key="3">
    <source>
        <dbReference type="Proteomes" id="UP000198362"/>
    </source>
</evidence>
<dbReference type="EMBL" id="FZPH01000001">
    <property type="protein sequence ID" value="SNS73704.1"/>
    <property type="molecule type" value="Genomic_DNA"/>
</dbReference>
<dbReference type="InterPro" id="IPR002734">
    <property type="entry name" value="RibDG_C"/>
</dbReference>
<evidence type="ECO:0000259" key="1">
    <source>
        <dbReference type="Pfam" id="PF01872"/>
    </source>
</evidence>
<dbReference type="RefSeq" id="WP_218824406.1">
    <property type="nucleotide sequence ID" value="NZ_FZPH01000001.1"/>
</dbReference>
<dbReference type="SUPFAM" id="SSF53597">
    <property type="entry name" value="Dihydrofolate reductase-like"/>
    <property type="match status" value="1"/>
</dbReference>
<evidence type="ECO:0000313" key="2">
    <source>
        <dbReference type="EMBL" id="SNS73704.1"/>
    </source>
</evidence>
<sequence>MPKYVVSTDPAEPRWANSTVLAPEEVAKLKDTMDGDLVVYASRRLVHTLLEQDLVDEVRLMVFPFVLGGGERVFGATPYSLRLAEARRIGADLTFLTYRTVRS</sequence>
<organism evidence="2 3">
    <name type="scientific">Asanoa hainanensis</name>
    <dbReference type="NCBI Taxonomy" id="560556"/>
    <lineage>
        <taxon>Bacteria</taxon>
        <taxon>Bacillati</taxon>
        <taxon>Actinomycetota</taxon>
        <taxon>Actinomycetes</taxon>
        <taxon>Micromonosporales</taxon>
        <taxon>Micromonosporaceae</taxon>
        <taxon>Asanoa</taxon>
    </lineage>
</organism>
<keyword evidence="3" id="KW-1185">Reference proteome</keyword>
<proteinExistence type="predicted"/>
<gene>
    <name evidence="2" type="ORF">SAMN05421812_101604</name>
</gene>
<dbReference type="AlphaFoldDB" id="A0A239H091"/>
<reference evidence="2 3" key="1">
    <citation type="submission" date="2017-06" db="EMBL/GenBank/DDBJ databases">
        <authorList>
            <person name="Kim H.J."/>
            <person name="Triplett B.A."/>
        </authorList>
    </citation>
    <scope>NUCLEOTIDE SEQUENCE [LARGE SCALE GENOMIC DNA]</scope>
    <source>
        <strain evidence="2 3">CGMCC 4.5593</strain>
    </source>
</reference>
<dbReference type="GO" id="GO:0009231">
    <property type="term" value="P:riboflavin biosynthetic process"/>
    <property type="evidence" value="ECO:0007669"/>
    <property type="project" value="InterPro"/>
</dbReference>
<dbReference type="Pfam" id="PF01872">
    <property type="entry name" value="RibD_C"/>
    <property type="match status" value="1"/>
</dbReference>
<accession>A0A239H091</accession>
<feature type="domain" description="Bacterial bifunctional deaminase-reductase C-terminal" evidence="1">
    <location>
        <begin position="19"/>
        <end position="94"/>
    </location>
</feature>
<dbReference type="GO" id="GO:0008703">
    <property type="term" value="F:5-amino-6-(5-phosphoribosylamino)uracil reductase activity"/>
    <property type="evidence" value="ECO:0007669"/>
    <property type="project" value="InterPro"/>
</dbReference>
<protein>
    <submittedName>
        <fullName evidence="2">RibD C-terminal domain-containing protein</fullName>
    </submittedName>
</protein>